<dbReference type="AlphaFoldDB" id="A0A382B2X8"/>
<keyword evidence="1" id="KW-0560">Oxidoreductase</keyword>
<evidence type="ECO:0000313" key="2">
    <source>
        <dbReference type="EMBL" id="SVB07587.1"/>
    </source>
</evidence>
<proteinExistence type="predicted"/>
<name>A0A382B2X8_9ZZZZ</name>
<accession>A0A382B2X8</accession>
<evidence type="ECO:0000256" key="1">
    <source>
        <dbReference type="ARBA" id="ARBA00023002"/>
    </source>
</evidence>
<reference evidence="2" key="1">
    <citation type="submission" date="2018-05" db="EMBL/GenBank/DDBJ databases">
        <authorList>
            <person name="Lanie J.A."/>
            <person name="Ng W.-L."/>
            <person name="Kazmierczak K.M."/>
            <person name="Andrzejewski T.M."/>
            <person name="Davidsen T.M."/>
            <person name="Wayne K.J."/>
            <person name="Tettelin H."/>
            <person name="Glass J.I."/>
            <person name="Rusch D."/>
            <person name="Podicherti R."/>
            <person name="Tsui H.-C.T."/>
            <person name="Winkler M.E."/>
        </authorList>
    </citation>
    <scope>NUCLEOTIDE SEQUENCE</scope>
</reference>
<evidence type="ECO:0008006" key="3">
    <source>
        <dbReference type="Google" id="ProtNLM"/>
    </source>
</evidence>
<feature type="non-terminal residue" evidence="2">
    <location>
        <position position="1"/>
    </location>
</feature>
<gene>
    <name evidence="2" type="ORF">METZ01_LOCUS160441</name>
</gene>
<dbReference type="InterPro" id="IPR042098">
    <property type="entry name" value="TauD-like_sf"/>
</dbReference>
<sequence length="37" mass="4089">MQIETKLLSGALGAEIKGIDLTDISDENFKRINDLLL</sequence>
<feature type="non-terminal residue" evidence="2">
    <location>
        <position position="37"/>
    </location>
</feature>
<dbReference type="EMBL" id="UINC01027766">
    <property type="protein sequence ID" value="SVB07587.1"/>
    <property type="molecule type" value="Genomic_DNA"/>
</dbReference>
<organism evidence="2">
    <name type="scientific">marine metagenome</name>
    <dbReference type="NCBI Taxonomy" id="408172"/>
    <lineage>
        <taxon>unclassified sequences</taxon>
        <taxon>metagenomes</taxon>
        <taxon>ecological metagenomes</taxon>
    </lineage>
</organism>
<protein>
    <recommendedName>
        <fullName evidence="3">TauD/TfdA-like domain-containing protein</fullName>
    </recommendedName>
</protein>
<dbReference type="Gene3D" id="3.60.130.10">
    <property type="entry name" value="Clavaminate synthase-like"/>
    <property type="match status" value="1"/>
</dbReference>
<dbReference type="GO" id="GO:0016491">
    <property type="term" value="F:oxidoreductase activity"/>
    <property type="evidence" value="ECO:0007669"/>
    <property type="project" value="UniProtKB-KW"/>
</dbReference>